<keyword evidence="7" id="KW-0349">Heme</keyword>
<dbReference type="PROSITE" id="PS51384">
    <property type="entry name" value="FAD_FR"/>
    <property type="match status" value="1"/>
</dbReference>
<keyword evidence="14" id="KW-0560">Oxidoreductase</keyword>
<feature type="transmembrane region" description="Helical" evidence="19">
    <location>
        <begin position="111"/>
        <end position="137"/>
    </location>
</feature>
<comment type="catalytic activity">
    <reaction evidence="18">
        <text>2 a Fe(II)-siderophore + NADP(+) + H(+) = 2 a Fe(III)-siderophore + NADPH</text>
        <dbReference type="Rhea" id="RHEA:28795"/>
        <dbReference type="Rhea" id="RHEA-COMP:11342"/>
        <dbReference type="Rhea" id="RHEA-COMP:11344"/>
        <dbReference type="ChEBI" id="CHEBI:15378"/>
        <dbReference type="ChEBI" id="CHEBI:29033"/>
        <dbReference type="ChEBI" id="CHEBI:29034"/>
        <dbReference type="ChEBI" id="CHEBI:57783"/>
        <dbReference type="ChEBI" id="CHEBI:58349"/>
        <dbReference type="EC" id="1.16.1.9"/>
    </reaction>
</comment>
<evidence type="ECO:0000256" key="16">
    <source>
        <dbReference type="ARBA" id="ARBA00023065"/>
    </source>
</evidence>
<feature type="transmembrane region" description="Helical" evidence="19">
    <location>
        <begin position="293"/>
        <end position="312"/>
    </location>
</feature>
<keyword evidence="11" id="KW-0521">NADP</keyword>
<dbReference type="CDD" id="cd06186">
    <property type="entry name" value="NOX_Duox_like_FAD_NADP"/>
    <property type="match status" value="1"/>
</dbReference>
<organism evidence="21 22">
    <name type="scientific">Saccharomyces pastorianus</name>
    <name type="common">Lager yeast</name>
    <name type="synonym">Saccharomyces cerevisiae x Saccharomyces eubayanus</name>
    <dbReference type="NCBI Taxonomy" id="27292"/>
    <lineage>
        <taxon>Eukaryota</taxon>
        <taxon>Fungi</taxon>
        <taxon>Dikarya</taxon>
        <taxon>Ascomycota</taxon>
        <taxon>Saccharomycotina</taxon>
        <taxon>Saccharomycetes</taxon>
        <taxon>Saccharomycetales</taxon>
        <taxon>Saccharomycetaceae</taxon>
        <taxon>Saccharomyces</taxon>
    </lineage>
</organism>
<dbReference type="PANTHER" id="PTHR32361:SF23">
    <property type="entry name" value="FERRIC-CHELATE REDUCTASE"/>
    <property type="match status" value="1"/>
</dbReference>
<feature type="transmembrane region" description="Helical" evidence="19">
    <location>
        <begin position="196"/>
        <end position="217"/>
    </location>
</feature>
<evidence type="ECO:0000256" key="6">
    <source>
        <dbReference type="ARBA" id="ARBA00022475"/>
    </source>
</evidence>
<evidence type="ECO:0000256" key="7">
    <source>
        <dbReference type="ARBA" id="ARBA00022617"/>
    </source>
</evidence>
<evidence type="ECO:0000256" key="9">
    <source>
        <dbReference type="ARBA" id="ARBA00022692"/>
    </source>
</evidence>
<feature type="transmembrane region" description="Helical" evidence="19">
    <location>
        <begin position="237"/>
        <end position="259"/>
    </location>
</feature>
<evidence type="ECO:0000256" key="2">
    <source>
        <dbReference type="ARBA" id="ARBA00004651"/>
    </source>
</evidence>
<dbReference type="Pfam" id="PF08022">
    <property type="entry name" value="FAD_binding_8"/>
    <property type="match status" value="1"/>
</dbReference>
<protein>
    <recommendedName>
        <fullName evidence="4">ferric-chelate reductase (NADPH)</fullName>
        <ecNumber evidence="4">1.16.1.9</ecNumber>
    </recommendedName>
</protein>
<dbReference type="InterPro" id="IPR013130">
    <property type="entry name" value="Fe3_Rdtase_TM_dom"/>
</dbReference>
<dbReference type="GO" id="GO:0015677">
    <property type="term" value="P:copper ion import"/>
    <property type="evidence" value="ECO:0007669"/>
    <property type="project" value="TreeGrafter"/>
</dbReference>
<name>A0A6C1EEP9_SACPS</name>
<keyword evidence="13 19" id="KW-1133">Transmembrane helix</keyword>
<dbReference type="GO" id="GO:0006879">
    <property type="term" value="P:intracellular iron ion homeostasis"/>
    <property type="evidence" value="ECO:0007669"/>
    <property type="project" value="TreeGrafter"/>
</dbReference>
<reference evidence="21 22" key="1">
    <citation type="journal article" date="2019" name="BMC Genomics">
        <title>Chromosome level assembly and comparative genome analysis confirm lager-brewing yeasts originated from a single hybridization.</title>
        <authorList>
            <person name="Salazar A.N."/>
            <person name="Gorter de Vries A.R."/>
            <person name="van den Broek M."/>
            <person name="Brouwers N."/>
            <person name="de la Torre Cortes P."/>
            <person name="Kuijpers N.G.A."/>
            <person name="Daran J.G."/>
            <person name="Abeel T."/>
        </authorList>
    </citation>
    <scope>NUCLEOTIDE SEQUENCE [LARGE SCALE GENOMIC DNA]</scope>
    <source>
        <strain evidence="21 22">CBS 1483</strain>
    </source>
</reference>
<dbReference type="InterPro" id="IPR051410">
    <property type="entry name" value="Ferric/Cupric_Reductase"/>
</dbReference>
<accession>A0A6C1EEP9</accession>
<dbReference type="SUPFAM" id="SSF52343">
    <property type="entry name" value="Ferredoxin reductase-like, C-terminal NADP-linked domain"/>
    <property type="match status" value="1"/>
</dbReference>
<dbReference type="InterPro" id="IPR013112">
    <property type="entry name" value="FAD-bd_8"/>
</dbReference>
<dbReference type="InterPro" id="IPR013121">
    <property type="entry name" value="Fe_red_NAD-bd_6"/>
</dbReference>
<dbReference type="SFLD" id="SFLDG01168">
    <property type="entry name" value="Ferric_reductase_subgroup_(FRE"/>
    <property type="match status" value="1"/>
</dbReference>
<evidence type="ECO:0000256" key="1">
    <source>
        <dbReference type="ARBA" id="ARBA00001974"/>
    </source>
</evidence>
<dbReference type="Pfam" id="PF08030">
    <property type="entry name" value="NAD_binding_6"/>
    <property type="match status" value="1"/>
</dbReference>
<dbReference type="Pfam" id="PF01794">
    <property type="entry name" value="Ferric_reduct"/>
    <property type="match status" value="1"/>
</dbReference>
<evidence type="ECO:0000256" key="15">
    <source>
        <dbReference type="ARBA" id="ARBA00023004"/>
    </source>
</evidence>
<feature type="domain" description="FAD-binding FR-type" evidence="20">
    <location>
        <begin position="320"/>
        <end position="419"/>
    </location>
</feature>
<dbReference type="GO" id="GO:0006826">
    <property type="term" value="P:iron ion transport"/>
    <property type="evidence" value="ECO:0007669"/>
    <property type="project" value="UniProtKB-ARBA"/>
</dbReference>
<comment type="subcellular location">
    <subcellularLocation>
        <location evidence="2">Cell membrane</location>
        <topology evidence="2">Multi-pass membrane protein</topology>
    </subcellularLocation>
</comment>
<keyword evidence="8" id="KW-0285">Flavoprotein</keyword>
<evidence type="ECO:0000256" key="4">
    <source>
        <dbReference type="ARBA" id="ARBA00012668"/>
    </source>
</evidence>
<dbReference type="GO" id="GO:0052851">
    <property type="term" value="F:ferric-chelate reductase (NADPH) activity"/>
    <property type="evidence" value="ECO:0007669"/>
    <property type="project" value="UniProtKB-EC"/>
</dbReference>
<evidence type="ECO:0000256" key="10">
    <source>
        <dbReference type="ARBA" id="ARBA00022827"/>
    </source>
</evidence>
<evidence type="ECO:0000259" key="20">
    <source>
        <dbReference type="PROSITE" id="PS51384"/>
    </source>
</evidence>
<dbReference type="Gene3D" id="2.40.30.10">
    <property type="entry name" value="Translation factors"/>
    <property type="match status" value="1"/>
</dbReference>
<evidence type="ECO:0000256" key="5">
    <source>
        <dbReference type="ARBA" id="ARBA00022448"/>
    </source>
</evidence>
<keyword evidence="10" id="KW-0274">FAD</keyword>
<dbReference type="InterPro" id="IPR017927">
    <property type="entry name" value="FAD-bd_FR_type"/>
</dbReference>
<dbReference type="GO" id="GO:0005886">
    <property type="term" value="C:plasma membrane"/>
    <property type="evidence" value="ECO:0007669"/>
    <property type="project" value="UniProtKB-SubCell"/>
</dbReference>
<sequence length="617" mass="70010">MVELRDLILDNGLRCIGDAESELYAELTKKSQAATPWAYQKQYGKFVTYLIVVVIFVCFIKKLVIRYYDSSEEFLPDKNNSVVTLPLFLSRIGKKLAALNRCICYRRFPTFIFSSLGIPTSVGTLMVVLAVTLYTLLYCFVPHPFYRPCAGFSSPPLSIRAGIMAVSFVPFLFALSGKVNVIGWLVGLSYEKINIYHQWTSILCLFLGWVHVIPFLRQAHHEGGAEGMHQQWKTDEMWRTGVPPLLFLNLLWLFSLSVVRRYVYELFLQVHWILAVGFYISLFYHIYPELNAHMYLVATIVVWFVQLLYRLVVKGYLRPGRSFMASSTANVTVVGEGCVELIVKDVDMAYSPGQHIFVRTTDKDVISNHPFSIFPSAKYPGGIKMLIRAQKGFTRSLYKSQDETKKILIDGPYGGIERDVRSFTNLYLICSGSGISTCLPFLQRYGPLLHKTNLENIRLDWIVRHREDVSWIDDEIRTLLVDLRTLFLSGNVVFRIYVCSSSDTIKTLAQPTKIAGSESDMAKKEEGVDFNQNDTESVSTLNKSGNEFGELITVTYCKPELNQVIHDYQIGSKNCFICSGSDSLRCAVGNSVARLQAKVFSSKSVQECYLHSESFGY</sequence>
<keyword evidence="15" id="KW-0408">Iron</keyword>
<dbReference type="PANTHER" id="PTHR32361">
    <property type="entry name" value="FERRIC/CUPRIC REDUCTASE TRANSMEMBRANE COMPONENT"/>
    <property type="match status" value="1"/>
</dbReference>
<evidence type="ECO:0000256" key="8">
    <source>
        <dbReference type="ARBA" id="ARBA00022630"/>
    </source>
</evidence>
<evidence type="ECO:0000256" key="13">
    <source>
        <dbReference type="ARBA" id="ARBA00022989"/>
    </source>
</evidence>
<dbReference type="EC" id="1.16.1.9" evidence="4"/>
<evidence type="ECO:0000256" key="11">
    <source>
        <dbReference type="ARBA" id="ARBA00022857"/>
    </source>
</evidence>
<evidence type="ECO:0000313" key="21">
    <source>
        <dbReference type="EMBL" id="QID87846.1"/>
    </source>
</evidence>
<proteinExistence type="inferred from homology"/>
<evidence type="ECO:0000256" key="12">
    <source>
        <dbReference type="ARBA" id="ARBA00022982"/>
    </source>
</evidence>
<keyword evidence="6" id="KW-1003">Cell membrane</keyword>
<dbReference type="Proteomes" id="UP000501346">
    <property type="component" value="Chromosome SeXV-SeVIII"/>
</dbReference>
<dbReference type="AlphaFoldDB" id="A0A6C1EEP9"/>
<dbReference type="SFLD" id="SFLDS00052">
    <property type="entry name" value="Ferric_Reductase_Domain"/>
    <property type="match status" value="1"/>
</dbReference>
<keyword evidence="16" id="KW-0406">Ion transport</keyword>
<gene>
    <name evidence="21" type="primary">FRE7_2</name>
    <name evidence="21" type="ORF">GRS66_010538</name>
</gene>
<keyword evidence="22" id="KW-1185">Reference proteome</keyword>
<keyword evidence="12" id="KW-0249">Electron transport</keyword>
<evidence type="ECO:0000256" key="19">
    <source>
        <dbReference type="SAM" id="Phobius"/>
    </source>
</evidence>
<dbReference type="OrthoDB" id="17725at2759"/>
<evidence type="ECO:0000313" key="22">
    <source>
        <dbReference type="Proteomes" id="UP000501346"/>
    </source>
</evidence>
<evidence type="ECO:0000256" key="18">
    <source>
        <dbReference type="ARBA" id="ARBA00048483"/>
    </source>
</evidence>
<comment type="similarity">
    <text evidence="3">Belongs to the ferric reductase (FRE) family.</text>
</comment>
<dbReference type="Gene3D" id="3.40.50.80">
    <property type="entry name" value="Nucleotide-binding domain of ferredoxin-NADP reductase (FNR) module"/>
    <property type="match status" value="1"/>
</dbReference>
<dbReference type="InterPro" id="IPR017938">
    <property type="entry name" value="Riboflavin_synthase-like_b-brl"/>
</dbReference>
<keyword evidence="17 19" id="KW-0472">Membrane</keyword>
<evidence type="ECO:0000256" key="17">
    <source>
        <dbReference type="ARBA" id="ARBA00023136"/>
    </source>
</evidence>
<keyword evidence="9 19" id="KW-0812">Transmembrane</keyword>
<dbReference type="InterPro" id="IPR039261">
    <property type="entry name" value="FNR_nucleotide-bd"/>
</dbReference>
<evidence type="ECO:0000256" key="3">
    <source>
        <dbReference type="ARBA" id="ARBA00006278"/>
    </source>
</evidence>
<feature type="transmembrane region" description="Helical" evidence="19">
    <location>
        <begin position="266"/>
        <end position="287"/>
    </location>
</feature>
<comment type="cofactor">
    <cofactor evidence="1">
        <name>FAD</name>
        <dbReference type="ChEBI" id="CHEBI:57692"/>
    </cofactor>
</comment>
<keyword evidence="7" id="KW-0479">Metal-binding</keyword>
<keyword evidence="5" id="KW-0813">Transport</keyword>
<feature type="transmembrane region" description="Helical" evidence="19">
    <location>
        <begin position="46"/>
        <end position="64"/>
    </location>
</feature>
<dbReference type="EMBL" id="CP049012">
    <property type="protein sequence ID" value="QID87846.1"/>
    <property type="molecule type" value="Genomic_DNA"/>
</dbReference>
<evidence type="ECO:0000256" key="14">
    <source>
        <dbReference type="ARBA" id="ARBA00023002"/>
    </source>
</evidence>
<dbReference type="SUPFAM" id="SSF63380">
    <property type="entry name" value="Riboflavin synthase domain-like"/>
    <property type="match status" value="1"/>
</dbReference>